<keyword evidence="4" id="KW-1133">Transmembrane helix</keyword>
<feature type="domain" description="HD-GYP" evidence="7">
    <location>
        <begin position="315"/>
        <end position="513"/>
    </location>
</feature>
<dbReference type="SUPFAM" id="SSF158472">
    <property type="entry name" value="HAMP domain-like"/>
    <property type="match status" value="1"/>
</dbReference>
<organism evidence="8 9">
    <name type="scientific">Paenibacillus rhizosphaerae</name>
    <dbReference type="NCBI Taxonomy" id="297318"/>
    <lineage>
        <taxon>Bacteria</taxon>
        <taxon>Bacillati</taxon>
        <taxon>Bacillota</taxon>
        <taxon>Bacilli</taxon>
        <taxon>Bacillales</taxon>
        <taxon>Paenibacillaceae</taxon>
        <taxon>Paenibacillus</taxon>
    </lineage>
</organism>
<feature type="transmembrane region" description="Helical" evidence="4">
    <location>
        <begin position="25"/>
        <end position="49"/>
    </location>
</feature>
<evidence type="ECO:0000256" key="3">
    <source>
        <dbReference type="ARBA" id="ARBA00023136"/>
    </source>
</evidence>
<dbReference type="RefSeq" id="WP_076172841.1">
    <property type="nucleotide sequence ID" value="NZ_MRTP01000006.1"/>
</dbReference>
<dbReference type="PROSITE" id="PS51832">
    <property type="entry name" value="HD_GYP"/>
    <property type="match status" value="1"/>
</dbReference>
<keyword evidence="4" id="KW-0812">Transmembrane</keyword>
<dbReference type="EMBL" id="MRTP01000006">
    <property type="protein sequence ID" value="OMF52668.1"/>
    <property type="molecule type" value="Genomic_DNA"/>
</dbReference>
<dbReference type="PANTHER" id="PTHR43155:SF2">
    <property type="entry name" value="CYCLIC DI-GMP PHOSPHODIESTERASE PA4108"/>
    <property type="match status" value="1"/>
</dbReference>
<keyword evidence="3 4" id="KW-0472">Membrane</keyword>
<dbReference type="SMART" id="SM00304">
    <property type="entry name" value="HAMP"/>
    <property type="match status" value="1"/>
</dbReference>
<protein>
    <recommendedName>
        <fullName evidence="10">HD-GYP domain-containing protein</fullName>
    </recommendedName>
</protein>
<sequence length="514" mass="57507">MDTDSTRLQGVALYYAFRNKLVRNYIFGSLFAVWIVGSALVLTTISISPQEIKRLAIIFACSMAVMVAVESWIFTRHVRPIRQGLFCRTCTVQTIETAYRQAHKLPQLAVFRILVPHFLGLAVPAAGLTLWQMSRGLLHFPPIYVAAAAAGAFLVASMHAMIEFFLTTATVRPLMEEFHRLAQETHRIELNPEGHVVLSIRPKFLLSAMLIGTSPLLLFTLAAQIRLGNLNEEMMTGYWGWAGLILLVDIIFTYTGARLLTHEVERPISHLYDAMNHVKDGRLKTVQNVYSDEFSRLATGFNMMVRALQSREAQTRAMLDSYFVTLAVALDARDAYTAGHSLRVAEYSELIGRLSRMTEEDINVIRQSALLHDIGKIGIRDTVLLKEGRLTEEEFDQIKAHPVLGETILKQIEPKDAMAPLLPGVRSHHERYDGKGYPDGLAGDDIPLLGRIIAVADAFDAMTSDRPYRKGMDVAKALSILEEGGGTQWDPEYARIFVDYMRNQRLGKAAGDDT</sequence>
<evidence type="ECO:0000256" key="2">
    <source>
        <dbReference type="ARBA" id="ARBA00022475"/>
    </source>
</evidence>
<dbReference type="PROSITE" id="PS50885">
    <property type="entry name" value="HAMP"/>
    <property type="match status" value="1"/>
</dbReference>
<feature type="domain" description="HD" evidence="6">
    <location>
        <begin position="337"/>
        <end position="462"/>
    </location>
</feature>
<dbReference type="PANTHER" id="PTHR43155">
    <property type="entry name" value="CYCLIC DI-GMP PHOSPHODIESTERASE PA4108-RELATED"/>
    <property type="match status" value="1"/>
</dbReference>
<dbReference type="Proteomes" id="UP000187172">
    <property type="component" value="Unassembled WGS sequence"/>
</dbReference>
<dbReference type="SMART" id="SM00471">
    <property type="entry name" value="HDc"/>
    <property type="match status" value="1"/>
</dbReference>
<dbReference type="InterPro" id="IPR003660">
    <property type="entry name" value="HAMP_dom"/>
</dbReference>
<proteinExistence type="predicted"/>
<comment type="caution">
    <text evidence="8">The sequence shown here is derived from an EMBL/GenBank/DDBJ whole genome shotgun (WGS) entry which is preliminary data.</text>
</comment>
<dbReference type="GO" id="GO:0007165">
    <property type="term" value="P:signal transduction"/>
    <property type="evidence" value="ECO:0007669"/>
    <property type="project" value="InterPro"/>
</dbReference>
<dbReference type="Pfam" id="PF13487">
    <property type="entry name" value="HD_5"/>
    <property type="match status" value="1"/>
</dbReference>
<name>A0A1R1ELI8_9BACL</name>
<dbReference type="GO" id="GO:0005886">
    <property type="term" value="C:plasma membrane"/>
    <property type="evidence" value="ECO:0007669"/>
    <property type="project" value="UniProtKB-SubCell"/>
</dbReference>
<evidence type="ECO:0000259" key="7">
    <source>
        <dbReference type="PROSITE" id="PS51832"/>
    </source>
</evidence>
<evidence type="ECO:0000313" key="9">
    <source>
        <dbReference type="Proteomes" id="UP000187172"/>
    </source>
</evidence>
<evidence type="ECO:0000256" key="4">
    <source>
        <dbReference type="SAM" id="Phobius"/>
    </source>
</evidence>
<feature type="transmembrane region" description="Helical" evidence="4">
    <location>
        <begin position="238"/>
        <end position="257"/>
    </location>
</feature>
<dbReference type="InterPro" id="IPR006674">
    <property type="entry name" value="HD_domain"/>
</dbReference>
<evidence type="ECO:0000259" key="6">
    <source>
        <dbReference type="PROSITE" id="PS51831"/>
    </source>
</evidence>
<dbReference type="InterPro" id="IPR037522">
    <property type="entry name" value="HD_GYP_dom"/>
</dbReference>
<dbReference type="Gene3D" id="6.10.340.10">
    <property type="match status" value="1"/>
</dbReference>
<gene>
    <name evidence="8" type="ORF">BK138_21575</name>
</gene>
<evidence type="ECO:0008006" key="10">
    <source>
        <dbReference type="Google" id="ProtNLM"/>
    </source>
</evidence>
<evidence type="ECO:0000259" key="5">
    <source>
        <dbReference type="PROSITE" id="PS50885"/>
    </source>
</evidence>
<dbReference type="CDD" id="cd00077">
    <property type="entry name" value="HDc"/>
    <property type="match status" value="1"/>
</dbReference>
<dbReference type="SUPFAM" id="SSF109604">
    <property type="entry name" value="HD-domain/PDEase-like"/>
    <property type="match status" value="1"/>
</dbReference>
<feature type="transmembrane region" description="Helical" evidence="4">
    <location>
        <begin position="55"/>
        <end position="74"/>
    </location>
</feature>
<keyword evidence="2" id="KW-1003">Cell membrane</keyword>
<feature type="transmembrane region" description="Helical" evidence="4">
    <location>
        <begin position="109"/>
        <end position="131"/>
    </location>
</feature>
<dbReference type="STRING" id="297318.BK138_21575"/>
<dbReference type="AlphaFoldDB" id="A0A1R1ELI8"/>
<feature type="domain" description="HAMP" evidence="5">
    <location>
        <begin position="262"/>
        <end position="313"/>
    </location>
</feature>
<dbReference type="CDD" id="cd06225">
    <property type="entry name" value="HAMP"/>
    <property type="match status" value="1"/>
</dbReference>
<comment type="subcellular location">
    <subcellularLocation>
        <location evidence="1">Cell membrane</location>
    </subcellularLocation>
</comment>
<dbReference type="InterPro" id="IPR003607">
    <property type="entry name" value="HD/PDEase_dom"/>
</dbReference>
<evidence type="ECO:0000313" key="8">
    <source>
        <dbReference type="EMBL" id="OMF52668.1"/>
    </source>
</evidence>
<reference evidence="8 9" key="1">
    <citation type="submission" date="2016-11" db="EMBL/GenBank/DDBJ databases">
        <title>Paenibacillus species isolates.</title>
        <authorList>
            <person name="Beno S.M."/>
        </authorList>
    </citation>
    <scope>NUCLEOTIDE SEQUENCE [LARGE SCALE GENOMIC DNA]</scope>
    <source>
        <strain evidence="8 9">FSL R5-0378</strain>
    </source>
</reference>
<feature type="transmembrane region" description="Helical" evidence="4">
    <location>
        <begin position="204"/>
        <end position="226"/>
    </location>
</feature>
<evidence type="ECO:0000256" key="1">
    <source>
        <dbReference type="ARBA" id="ARBA00004236"/>
    </source>
</evidence>
<feature type="transmembrane region" description="Helical" evidence="4">
    <location>
        <begin position="143"/>
        <end position="166"/>
    </location>
</feature>
<accession>A0A1R1ELI8</accession>
<keyword evidence="9" id="KW-1185">Reference proteome</keyword>
<dbReference type="Gene3D" id="1.10.3210.10">
    <property type="entry name" value="Hypothetical protein af1432"/>
    <property type="match status" value="1"/>
</dbReference>
<dbReference type="PROSITE" id="PS51831">
    <property type="entry name" value="HD"/>
    <property type="match status" value="1"/>
</dbReference>